<evidence type="ECO:0000256" key="1">
    <source>
        <dbReference type="SAM" id="MobiDB-lite"/>
    </source>
</evidence>
<protein>
    <recommendedName>
        <fullName evidence="5">Sodium:proton antiporter</fullName>
    </recommendedName>
</protein>
<feature type="transmembrane region" description="Helical" evidence="2">
    <location>
        <begin position="106"/>
        <end position="131"/>
    </location>
</feature>
<evidence type="ECO:0000256" key="2">
    <source>
        <dbReference type="SAM" id="Phobius"/>
    </source>
</evidence>
<dbReference type="EMBL" id="UESZ01000001">
    <property type="protein sequence ID" value="SSA35736.1"/>
    <property type="molecule type" value="Genomic_DNA"/>
</dbReference>
<evidence type="ECO:0000313" key="3">
    <source>
        <dbReference type="EMBL" id="SSA35736.1"/>
    </source>
</evidence>
<dbReference type="Pfam" id="PF19853">
    <property type="entry name" value="DUF6328"/>
    <property type="match status" value="1"/>
</dbReference>
<feature type="transmembrane region" description="Helical" evidence="2">
    <location>
        <begin position="65"/>
        <end position="85"/>
    </location>
</feature>
<feature type="transmembrane region" description="Helical" evidence="2">
    <location>
        <begin position="137"/>
        <end position="160"/>
    </location>
</feature>
<dbReference type="AlphaFoldDB" id="A0A2Y8ZW20"/>
<sequence length="173" mass="18657">MTDPEVWHAGDAERNETPTEKLDRNWTELLQELRVVQTGVQILSGFLLTLPLQSLFSDLATWEKVIYLAATVCSVVASGLLIAPVSAHRLLFAKHEKGVLVAQADTLAKCGLVMLGITVTLVLMLVFSIVVGPVASIIIGVLSVLGFLALWVALPLRTLAKAQDKAADRRTSS</sequence>
<keyword evidence="2" id="KW-1133">Transmembrane helix</keyword>
<keyword evidence="4" id="KW-1185">Reference proteome</keyword>
<reference evidence="4" key="1">
    <citation type="submission" date="2016-10" db="EMBL/GenBank/DDBJ databases">
        <authorList>
            <person name="Varghese N."/>
            <person name="Submissions S."/>
        </authorList>
    </citation>
    <scope>NUCLEOTIDE SEQUENCE [LARGE SCALE GENOMIC DNA]</scope>
    <source>
        <strain evidence="4">DSM 22951</strain>
    </source>
</reference>
<dbReference type="RefSeq" id="WP_109687212.1">
    <property type="nucleotide sequence ID" value="NZ_QGDN01000001.1"/>
</dbReference>
<dbReference type="OrthoDB" id="3625784at2"/>
<gene>
    <name evidence="3" type="ORF">SAMN04489750_3107</name>
</gene>
<accession>A0A2Y8ZW20</accession>
<keyword evidence="2" id="KW-0472">Membrane</keyword>
<proteinExistence type="predicted"/>
<evidence type="ECO:0008006" key="5">
    <source>
        <dbReference type="Google" id="ProtNLM"/>
    </source>
</evidence>
<dbReference type="InterPro" id="IPR046291">
    <property type="entry name" value="DUF6328"/>
</dbReference>
<organism evidence="3 4">
    <name type="scientific">Branchiibius hedensis</name>
    <dbReference type="NCBI Taxonomy" id="672460"/>
    <lineage>
        <taxon>Bacteria</taxon>
        <taxon>Bacillati</taxon>
        <taxon>Actinomycetota</taxon>
        <taxon>Actinomycetes</taxon>
        <taxon>Micrococcales</taxon>
        <taxon>Dermacoccaceae</taxon>
        <taxon>Branchiibius</taxon>
    </lineage>
</organism>
<evidence type="ECO:0000313" key="4">
    <source>
        <dbReference type="Proteomes" id="UP000250028"/>
    </source>
</evidence>
<name>A0A2Y8ZW20_9MICO</name>
<dbReference type="Proteomes" id="UP000250028">
    <property type="component" value="Unassembled WGS sequence"/>
</dbReference>
<feature type="region of interest" description="Disordered" evidence="1">
    <location>
        <begin position="1"/>
        <end position="20"/>
    </location>
</feature>
<keyword evidence="2" id="KW-0812">Transmembrane</keyword>